<protein>
    <submittedName>
        <fullName evidence="1">Putative phage tail component, N-terminal domain-containing protein</fullName>
    </submittedName>
</protein>
<dbReference type="OrthoDB" id="1853834at2"/>
<dbReference type="RefSeq" id="WP_090288789.1">
    <property type="nucleotide sequence ID" value="NZ_FNCK01000001.1"/>
</dbReference>
<keyword evidence="2" id="KW-1185">Reference proteome</keyword>
<dbReference type="Gene3D" id="2.40.30.200">
    <property type="match status" value="1"/>
</dbReference>
<organism evidence="1 2">
    <name type="scientific">Facklamia miroungae</name>
    <dbReference type="NCBI Taxonomy" id="120956"/>
    <lineage>
        <taxon>Bacteria</taxon>
        <taxon>Bacillati</taxon>
        <taxon>Bacillota</taxon>
        <taxon>Bacilli</taxon>
        <taxon>Lactobacillales</taxon>
        <taxon>Aerococcaceae</taxon>
        <taxon>Facklamia</taxon>
    </lineage>
</organism>
<proteinExistence type="predicted"/>
<reference evidence="1 2" key="1">
    <citation type="submission" date="2016-10" db="EMBL/GenBank/DDBJ databases">
        <authorList>
            <person name="de Groot N.N."/>
        </authorList>
    </citation>
    <scope>NUCLEOTIDE SEQUENCE [LARGE SCALE GENOMIC DNA]</scope>
    <source>
        <strain evidence="1 2">ATCC BAA-466</strain>
    </source>
</reference>
<dbReference type="EMBL" id="FNCK01000001">
    <property type="protein sequence ID" value="SDF79801.1"/>
    <property type="molecule type" value="Genomic_DNA"/>
</dbReference>
<name>A0A1G7P0Q3_9LACT</name>
<gene>
    <name evidence="1" type="ORF">SAMN05421791_10180</name>
</gene>
<evidence type="ECO:0000313" key="1">
    <source>
        <dbReference type="EMBL" id="SDF79801.1"/>
    </source>
</evidence>
<dbReference type="AlphaFoldDB" id="A0A1G7P0Q3"/>
<evidence type="ECO:0000313" key="2">
    <source>
        <dbReference type="Proteomes" id="UP000199708"/>
    </source>
</evidence>
<sequence length="234" mass="27088">MLDVYFDEIVLSHHNLCLVERPLIPTAEREVVHHDNIDLLDGGLTEFGSLKNRPITLKVNILEENLKPKLREFKGAFLNKRSFNMIFGDDPEFYHRVKSAKIGNIENEFYQKGEFNIDMILDPFEYYKHRNISKGTNSIKVDNRGTYKALPIIHIKGTGNIVLTVNDISMTIEGMRDQIIIDCEKLDYYNPLTPNTSTEKIHTKHFPELPMGWNTISTKGNVSSIEVEFKERYL</sequence>
<dbReference type="Proteomes" id="UP000199708">
    <property type="component" value="Unassembled WGS sequence"/>
</dbReference>
<dbReference type="STRING" id="120956.SAMN05421791_10180"/>
<accession>A0A1G7P0Q3</accession>